<evidence type="ECO:0000313" key="18">
    <source>
        <dbReference type="Proteomes" id="UP000218784"/>
    </source>
</evidence>
<dbReference type="EMBL" id="NWVD01000004">
    <property type="protein sequence ID" value="PCG08891.1"/>
    <property type="molecule type" value="Genomic_DNA"/>
</dbReference>
<evidence type="ECO:0000259" key="15">
    <source>
        <dbReference type="PROSITE" id="PS50109"/>
    </source>
</evidence>
<keyword evidence="7 14" id="KW-0812">Transmembrane</keyword>
<feature type="transmembrane region" description="Helical" evidence="14">
    <location>
        <begin position="55"/>
        <end position="79"/>
    </location>
</feature>
<comment type="subcellular location">
    <subcellularLocation>
        <location evidence="2">Cell membrane</location>
        <topology evidence="2">Multi-pass membrane protein</topology>
    </subcellularLocation>
</comment>
<evidence type="ECO:0000256" key="8">
    <source>
        <dbReference type="ARBA" id="ARBA00022741"/>
    </source>
</evidence>
<dbReference type="SUPFAM" id="SSF55785">
    <property type="entry name" value="PYP-like sensor domain (PAS domain)"/>
    <property type="match status" value="1"/>
</dbReference>
<dbReference type="Pfam" id="PF02518">
    <property type="entry name" value="HATPase_c"/>
    <property type="match status" value="1"/>
</dbReference>
<dbReference type="GO" id="GO:0005524">
    <property type="term" value="F:ATP binding"/>
    <property type="evidence" value="ECO:0007669"/>
    <property type="project" value="UniProtKB-KW"/>
</dbReference>
<dbReference type="CDD" id="cd00082">
    <property type="entry name" value="HisKA"/>
    <property type="match status" value="1"/>
</dbReference>
<organism evidence="17 18">
    <name type="scientific">Sphingomonas ginsenosidimutans</name>
    <dbReference type="NCBI Taxonomy" id="862134"/>
    <lineage>
        <taxon>Bacteria</taxon>
        <taxon>Pseudomonadati</taxon>
        <taxon>Pseudomonadota</taxon>
        <taxon>Alphaproteobacteria</taxon>
        <taxon>Sphingomonadales</taxon>
        <taxon>Sphingomonadaceae</taxon>
        <taxon>Sphingomonas</taxon>
    </lineage>
</organism>
<dbReference type="PRINTS" id="PR00344">
    <property type="entry name" value="BCTRLSENSOR"/>
</dbReference>
<evidence type="ECO:0000256" key="9">
    <source>
        <dbReference type="ARBA" id="ARBA00022777"/>
    </source>
</evidence>
<dbReference type="InterPro" id="IPR036097">
    <property type="entry name" value="HisK_dim/P_sf"/>
</dbReference>
<dbReference type="PANTHER" id="PTHR42878:SF7">
    <property type="entry name" value="SENSOR HISTIDINE KINASE GLRK"/>
    <property type="match status" value="1"/>
</dbReference>
<dbReference type="InterPro" id="IPR036890">
    <property type="entry name" value="HATPase_C_sf"/>
</dbReference>
<evidence type="ECO:0000256" key="12">
    <source>
        <dbReference type="ARBA" id="ARBA00023012"/>
    </source>
</evidence>
<evidence type="ECO:0000256" key="13">
    <source>
        <dbReference type="ARBA" id="ARBA00023136"/>
    </source>
</evidence>
<keyword evidence="9 17" id="KW-0418">Kinase</keyword>
<evidence type="ECO:0000259" key="16">
    <source>
        <dbReference type="PROSITE" id="PS50885"/>
    </source>
</evidence>
<accession>A0A2A4HXX5</accession>
<dbReference type="GO" id="GO:0005886">
    <property type="term" value="C:plasma membrane"/>
    <property type="evidence" value="ECO:0007669"/>
    <property type="project" value="UniProtKB-SubCell"/>
</dbReference>
<evidence type="ECO:0000256" key="6">
    <source>
        <dbReference type="ARBA" id="ARBA00022679"/>
    </source>
</evidence>
<dbReference type="SMART" id="SM00388">
    <property type="entry name" value="HisKA"/>
    <property type="match status" value="1"/>
</dbReference>
<evidence type="ECO:0000256" key="2">
    <source>
        <dbReference type="ARBA" id="ARBA00004651"/>
    </source>
</evidence>
<dbReference type="InterPro" id="IPR050351">
    <property type="entry name" value="BphY/WalK/GraS-like"/>
</dbReference>
<dbReference type="GO" id="GO:0007234">
    <property type="term" value="P:osmosensory signaling via phosphorelay pathway"/>
    <property type="evidence" value="ECO:0007669"/>
    <property type="project" value="TreeGrafter"/>
</dbReference>
<evidence type="ECO:0000256" key="11">
    <source>
        <dbReference type="ARBA" id="ARBA00022989"/>
    </source>
</evidence>
<dbReference type="Gene3D" id="6.10.340.10">
    <property type="match status" value="1"/>
</dbReference>
<dbReference type="Pfam" id="PF00512">
    <property type="entry name" value="HisKA"/>
    <property type="match status" value="1"/>
</dbReference>
<keyword evidence="4" id="KW-1003">Cell membrane</keyword>
<dbReference type="InterPro" id="IPR005467">
    <property type="entry name" value="His_kinase_dom"/>
</dbReference>
<dbReference type="Gene3D" id="3.30.565.10">
    <property type="entry name" value="Histidine kinase-like ATPase, C-terminal domain"/>
    <property type="match status" value="1"/>
</dbReference>
<feature type="domain" description="HAMP" evidence="16">
    <location>
        <begin position="330"/>
        <end position="383"/>
    </location>
</feature>
<dbReference type="InterPro" id="IPR003660">
    <property type="entry name" value="HAMP_dom"/>
</dbReference>
<dbReference type="AlphaFoldDB" id="A0A2A4HXX5"/>
<dbReference type="GO" id="GO:0030295">
    <property type="term" value="F:protein kinase activator activity"/>
    <property type="evidence" value="ECO:0007669"/>
    <property type="project" value="TreeGrafter"/>
</dbReference>
<dbReference type="InterPro" id="IPR000014">
    <property type="entry name" value="PAS"/>
</dbReference>
<dbReference type="PIRSF" id="PIRSF037532">
    <property type="entry name" value="STHK_NtrY"/>
    <property type="match status" value="1"/>
</dbReference>
<dbReference type="Gene3D" id="3.30.450.20">
    <property type="entry name" value="PAS domain"/>
    <property type="match status" value="1"/>
</dbReference>
<dbReference type="Pfam" id="PF19312">
    <property type="entry name" value="NtrY_N"/>
    <property type="match status" value="1"/>
</dbReference>
<feature type="transmembrane region" description="Helical" evidence="14">
    <location>
        <begin position="308"/>
        <end position="329"/>
    </location>
</feature>
<dbReference type="InterPro" id="IPR003594">
    <property type="entry name" value="HATPase_dom"/>
</dbReference>
<name>A0A2A4HXX5_9SPHN</name>
<evidence type="ECO:0000256" key="3">
    <source>
        <dbReference type="ARBA" id="ARBA00012438"/>
    </source>
</evidence>
<dbReference type="GO" id="GO:0000156">
    <property type="term" value="F:phosphorelay response regulator activity"/>
    <property type="evidence" value="ECO:0007669"/>
    <property type="project" value="TreeGrafter"/>
</dbReference>
<dbReference type="RefSeq" id="WP_082740979.1">
    <property type="nucleotide sequence ID" value="NZ_JAIEOT010000002.1"/>
</dbReference>
<evidence type="ECO:0000256" key="14">
    <source>
        <dbReference type="SAM" id="Phobius"/>
    </source>
</evidence>
<feature type="transmembrane region" description="Helical" evidence="14">
    <location>
        <begin position="20"/>
        <end position="46"/>
    </location>
</feature>
<dbReference type="PANTHER" id="PTHR42878">
    <property type="entry name" value="TWO-COMPONENT HISTIDINE KINASE"/>
    <property type="match status" value="1"/>
</dbReference>
<evidence type="ECO:0000313" key="17">
    <source>
        <dbReference type="EMBL" id="PCG08891.1"/>
    </source>
</evidence>
<dbReference type="Pfam" id="PF13188">
    <property type="entry name" value="PAS_8"/>
    <property type="match status" value="1"/>
</dbReference>
<dbReference type="SUPFAM" id="SSF55874">
    <property type="entry name" value="ATPase domain of HSP90 chaperone/DNA topoisomerase II/histidine kinase"/>
    <property type="match status" value="1"/>
</dbReference>
<dbReference type="SUPFAM" id="SSF158472">
    <property type="entry name" value="HAMP domain-like"/>
    <property type="match status" value="1"/>
</dbReference>
<dbReference type="InterPro" id="IPR004358">
    <property type="entry name" value="Sig_transdc_His_kin-like_C"/>
</dbReference>
<dbReference type="InterPro" id="IPR003661">
    <property type="entry name" value="HisK_dim/P_dom"/>
</dbReference>
<feature type="domain" description="Histidine kinase" evidence="15">
    <location>
        <begin position="509"/>
        <end position="722"/>
    </location>
</feature>
<evidence type="ECO:0000256" key="5">
    <source>
        <dbReference type="ARBA" id="ARBA00022553"/>
    </source>
</evidence>
<dbReference type="Gene3D" id="1.10.287.130">
    <property type="match status" value="1"/>
</dbReference>
<dbReference type="GO" id="GO:0000155">
    <property type="term" value="F:phosphorelay sensor kinase activity"/>
    <property type="evidence" value="ECO:0007669"/>
    <property type="project" value="InterPro"/>
</dbReference>
<evidence type="ECO:0000256" key="10">
    <source>
        <dbReference type="ARBA" id="ARBA00022840"/>
    </source>
</evidence>
<dbReference type="InterPro" id="IPR045671">
    <property type="entry name" value="NtrY-like_N"/>
</dbReference>
<keyword evidence="6" id="KW-0808">Transferase</keyword>
<dbReference type="InterPro" id="IPR017232">
    <property type="entry name" value="NtrY"/>
</dbReference>
<keyword evidence="10" id="KW-0067">ATP-binding</keyword>
<dbReference type="SMART" id="SM00304">
    <property type="entry name" value="HAMP"/>
    <property type="match status" value="1"/>
</dbReference>
<keyword evidence="12" id="KW-0902">Two-component regulatory system</keyword>
<evidence type="ECO:0000256" key="1">
    <source>
        <dbReference type="ARBA" id="ARBA00000085"/>
    </source>
</evidence>
<comment type="caution">
    <text evidence="17">The sequence shown here is derived from an EMBL/GenBank/DDBJ whole genome shotgun (WGS) entry which is preliminary data.</text>
</comment>
<gene>
    <name evidence="17" type="ORF">COA17_11540</name>
</gene>
<evidence type="ECO:0000256" key="7">
    <source>
        <dbReference type="ARBA" id="ARBA00022692"/>
    </source>
</evidence>
<dbReference type="Proteomes" id="UP000218784">
    <property type="component" value="Unassembled WGS sequence"/>
</dbReference>
<dbReference type="EC" id="2.7.13.3" evidence="3"/>
<sequence>MTAGAAPPSSLRPTLRPGGWPVVTPVVELTVLGAAIAVAIGSYFVVKGEGGADGLLAPPIVALLLVANLVAGIALLMLLGRRIARSRAARSPVGGEGVLHVRLVLLFSIVAAVPALLVTIFASLLFQYGVQFWYSDRSRGMFENAASLTRASYDQILQRWEEATITMADDLSAFLREEPIDGAAFPNFFGRQVYYRSLSEGALFALNPRGGLQTLAVVNPYEIDIARQITPQAIARLQKDQRRSDVVITGDRIQVFTRLPGTADVYLYAARVTDPKEMTTQTTRAEAALRNYRQLLAKARSLQLQFNAALLIVSLLIVAFAVWIALAVADRLVRPVGELVDAARRVEDGDLSARAPDTLDRDELGTLTTAFNSMTARLETQNNALVTAYAQLDNRRALIEAVMSGISAGVISVDGNDRTIRLINSSAQLLLGLEASPVGRPLAEVAPDLAPLLDKGAREATVQLNVQGEPRTFALRIARDGGGPIITFDDITQQLTDQRRAAWADVARRIAHEIKNPLTPIQLAAERLQRRYGSKIEAGDTTFARLTDTIVRQVGDLRRMVDEFSSFARMPKPVFREESLVDIARQTMFLHEVAHPGIRFTLDHRDPGPTLVCDRRQIGQALTNIVKNAVEAVEAADRGESIVTMTLAETGERTVITVADSGVGLPVERDRIVEPYMTTRARGTGLGLAIVKKIVEEHFGTMTFTDRPEGGTIVTLSFDTAQLHALATNDASPSQDDDRTIAALTRNRI</sequence>
<dbReference type="CDD" id="cd06225">
    <property type="entry name" value="HAMP"/>
    <property type="match status" value="1"/>
</dbReference>
<keyword evidence="13 14" id="KW-0472">Membrane</keyword>
<dbReference type="PROSITE" id="PS50109">
    <property type="entry name" value="HIS_KIN"/>
    <property type="match status" value="1"/>
</dbReference>
<keyword evidence="18" id="KW-1185">Reference proteome</keyword>
<dbReference type="InterPro" id="IPR035965">
    <property type="entry name" value="PAS-like_dom_sf"/>
</dbReference>
<comment type="catalytic activity">
    <reaction evidence="1">
        <text>ATP + protein L-histidine = ADP + protein N-phospho-L-histidine.</text>
        <dbReference type="EC" id="2.7.13.3"/>
    </reaction>
</comment>
<keyword evidence="11 14" id="KW-1133">Transmembrane helix</keyword>
<protein>
    <recommendedName>
        <fullName evidence="3">histidine kinase</fullName>
        <ecNumber evidence="3">2.7.13.3</ecNumber>
    </recommendedName>
</protein>
<proteinExistence type="predicted"/>
<dbReference type="Pfam" id="PF00672">
    <property type="entry name" value="HAMP"/>
    <property type="match status" value="1"/>
</dbReference>
<feature type="transmembrane region" description="Helical" evidence="14">
    <location>
        <begin position="99"/>
        <end position="126"/>
    </location>
</feature>
<reference evidence="17 18" key="1">
    <citation type="submission" date="2017-09" db="EMBL/GenBank/DDBJ databases">
        <title>Sphingomonas ginsenosidimutans KACC 14949, whole genome shotgun sequence.</title>
        <authorList>
            <person name="Feng G."/>
            <person name="Zhu H."/>
        </authorList>
    </citation>
    <scope>NUCLEOTIDE SEQUENCE [LARGE SCALE GENOMIC DNA]</scope>
    <source>
        <strain evidence="17 18">KACC 14949</strain>
    </source>
</reference>
<keyword evidence="5" id="KW-0597">Phosphoprotein</keyword>
<dbReference type="SUPFAM" id="SSF47384">
    <property type="entry name" value="Homodimeric domain of signal transducing histidine kinase"/>
    <property type="match status" value="1"/>
</dbReference>
<keyword evidence="8" id="KW-0547">Nucleotide-binding</keyword>
<evidence type="ECO:0000256" key="4">
    <source>
        <dbReference type="ARBA" id="ARBA00022475"/>
    </source>
</evidence>
<dbReference type="SMART" id="SM00387">
    <property type="entry name" value="HATPase_c"/>
    <property type="match status" value="1"/>
</dbReference>
<dbReference type="PROSITE" id="PS50885">
    <property type="entry name" value="HAMP"/>
    <property type="match status" value="1"/>
</dbReference>